<comment type="caution">
    <text evidence="2">The sequence shown here is derived from an EMBL/GenBank/DDBJ whole genome shotgun (WGS) entry which is preliminary data.</text>
</comment>
<keyword evidence="1" id="KW-0732">Signal</keyword>
<gene>
    <name evidence="2" type="ORF">GCM10007939_02200</name>
</gene>
<accession>A0ABQ5VRR0</accession>
<evidence type="ECO:0000256" key="1">
    <source>
        <dbReference type="SAM" id="SignalP"/>
    </source>
</evidence>
<keyword evidence="3" id="KW-1185">Reference proteome</keyword>
<evidence type="ECO:0000313" key="2">
    <source>
        <dbReference type="EMBL" id="GLQ33937.1"/>
    </source>
</evidence>
<proteinExistence type="predicted"/>
<dbReference type="EMBL" id="BSNN01000002">
    <property type="protein sequence ID" value="GLQ33937.1"/>
    <property type="molecule type" value="Genomic_DNA"/>
</dbReference>
<name>A0ABQ5VRR0_9RHOB</name>
<dbReference type="RefSeq" id="WP_284375341.1">
    <property type="nucleotide sequence ID" value="NZ_BSNN01000002.1"/>
</dbReference>
<evidence type="ECO:0000313" key="3">
    <source>
        <dbReference type="Proteomes" id="UP001156694"/>
    </source>
</evidence>
<feature type="signal peptide" evidence="1">
    <location>
        <begin position="1"/>
        <end position="21"/>
    </location>
</feature>
<sequence>MISLFRLSIGAFLCATVPATANFLAMTDSQKWRGVGYAQQKPTAPKQRAQCRLTSTPTATGNPQNSFTIIGRCSTPAGASRLTLMAKQHSNGRLSATLTTRVNNTVHELSGEEHPDRLVFYSPDHIQLDGLAYRMELLLIWRSNGSFHLSQTLFATESDTKHTILEMEFQAIP</sequence>
<reference evidence="3" key="1">
    <citation type="journal article" date="2019" name="Int. J. Syst. Evol. Microbiol.">
        <title>The Global Catalogue of Microorganisms (GCM) 10K type strain sequencing project: providing services to taxonomists for standard genome sequencing and annotation.</title>
        <authorList>
            <consortium name="The Broad Institute Genomics Platform"/>
            <consortium name="The Broad Institute Genome Sequencing Center for Infectious Disease"/>
            <person name="Wu L."/>
            <person name="Ma J."/>
        </authorList>
    </citation>
    <scope>NUCLEOTIDE SEQUENCE [LARGE SCALE GENOMIC DNA]</scope>
    <source>
        <strain evidence="3">NBRC 110140</strain>
    </source>
</reference>
<feature type="chain" id="PRO_5046850557" description="DUF3617 family protein" evidence="1">
    <location>
        <begin position="22"/>
        <end position="173"/>
    </location>
</feature>
<organism evidence="2 3">
    <name type="scientific">Amylibacter marinus</name>
    <dbReference type="NCBI Taxonomy" id="1475483"/>
    <lineage>
        <taxon>Bacteria</taxon>
        <taxon>Pseudomonadati</taxon>
        <taxon>Pseudomonadota</taxon>
        <taxon>Alphaproteobacteria</taxon>
        <taxon>Rhodobacterales</taxon>
        <taxon>Paracoccaceae</taxon>
        <taxon>Amylibacter</taxon>
    </lineage>
</organism>
<dbReference type="Proteomes" id="UP001156694">
    <property type="component" value="Unassembled WGS sequence"/>
</dbReference>
<evidence type="ECO:0008006" key="4">
    <source>
        <dbReference type="Google" id="ProtNLM"/>
    </source>
</evidence>
<protein>
    <recommendedName>
        <fullName evidence="4">DUF3617 family protein</fullName>
    </recommendedName>
</protein>